<organism evidence="1 2">
    <name type="scientific">Datura stramonium</name>
    <name type="common">Jimsonweed</name>
    <name type="synonym">Common thornapple</name>
    <dbReference type="NCBI Taxonomy" id="4076"/>
    <lineage>
        <taxon>Eukaryota</taxon>
        <taxon>Viridiplantae</taxon>
        <taxon>Streptophyta</taxon>
        <taxon>Embryophyta</taxon>
        <taxon>Tracheophyta</taxon>
        <taxon>Spermatophyta</taxon>
        <taxon>Magnoliopsida</taxon>
        <taxon>eudicotyledons</taxon>
        <taxon>Gunneridae</taxon>
        <taxon>Pentapetalae</taxon>
        <taxon>asterids</taxon>
        <taxon>lamiids</taxon>
        <taxon>Solanales</taxon>
        <taxon>Solanaceae</taxon>
        <taxon>Solanoideae</taxon>
        <taxon>Datureae</taxon>
        <taxon>Datura</taxon>
    </lineage>
</organism>
<reference evidence="1 2" key="1">
    <citation type="journal article" date="2021" name="BMC Genomics">
        <title>Datura genome reveals duplications of psychoactive alkaloid biosynthetic genes and high mutation rate following tissue culture.</title>
        <authorList>
            <person name="Rajewski A."/>
            <person name="Carter-House D."/>
            <person name="Stajich J."/>
            <person name="Litt A."/>
        </authorList>
    </citation>
    <scope>NUCLEOTIDE SEQUENCE [LARGE SCALE GENOMIC DNA]</scope>
    <source>
        <strain evidence="1">AR-01</strain>
    </source>
</reference>
<evidence type="ECO:0000313" key="2">
    <source>
        <dbReference type="Proteomes" id="UP000823775"/>
    </source>
</evidence>
<dbReference type="EMBL" id="JACEIK010003710">
    <property type="protein sequence ID" value="MCD9642804.1"/>
    <property type="molecule type" value="Genomic_DNA"/>
</dbReference>
<sequence>VKEDGFKRWSISELAQAFIAVDQAKGQKAERERLGIHTLFDSAASGAFALTMDNHKSACGVTSAGALPLST</sequence>
<gene>
    <name evidence="1" type="ORF">HAX54_029822</name>
</gene>
<evidence type="ECO:0000313" key="1">
    <source>
        <dbReference type="EMBL" id="MCD9642804.1"/>
    </source>
</evidence>
<protein>
    <submittedName>
        <fullName evidence="1">Uncharacterized protein</fullName>
    </submittedName>
</protein>
<feature type="non-terminal residue" evidence="1">
    <location>
        <position position="1"/>
    </location>
</feature>
<keyword evidence="2" id="KW-1185">Reference proteome</keyword>
<dbReference type="Proteomes" id="UP000823775">
    <property type="component" value="Unassembled WGS sequence"/>
</dbReference>
<accession>A0ABS8V9H7</accession>
<feature type="non-terminal residue" evidence="1">
    <location>
        <position position="71"/>
    </location>
</feature>
<comment type="caution">
    <text evidence="1">The sequence shown here is derived from an EMBL/GenBank/DDBJ whole genome shotgun (WGS) entry which is preliminary data.</text>
</comment>
<proteinExistence type="predicted"/>
<name>A0ABS8V9H7_DATST</name>